<dbReference type="InterPro" id="IPR028082">
    <property type="entry name" value="Peripla_BP_I"/>
</dbReference>
<dbReference type="InterPro" id="IPR046335">
    <property type="entry name" value="LacI/GalR-like_sensor"/>
</dbReference>
<comment type="caution">
    <text evidence="5">The sequence shown here is derived from an EMBL/GenBank/DDBJ whole genome shotgun (WGS) entry which is preliminary data.</text>
</comment>
<evidence type="ECO:0000259" key="4">
    <source>
        <dbReference type="PROSITE" id="PS50932"/>
    </source>
</evidence>
<sequence length="354" mass="39644">MASMRDIAKIAGVSVASVSRILNNDETFSINENTRRRVIEIANQLNYSKEKNKLSSREVGDKNTIAIITRHDSASEGNDPYFRMIRTGIEKEAAKWRLKTIRVFSMRESNKDLGQLAKYGAVIIIGEMTAEALAEISQHNDKLILVDNYSEELLYDSIQTDFPQKTHQILDILQAKGHENIAFIGGVASRVTISGEVVYDEQEIRAENYKKWMLLNKLDKYIHVLQGKWSPETGLNFGKKIARMNPRPTAIIVASDPMAVGVYKALTEEGLSIPKDISVVSFDDIEMAQFMTPALSSVKMKAAEMGQMSVELAKNKILGIRTMPVRVICGSELIIRESIGERKKVGTEVFNSEK</sequence>
<dbReference type="PROSITE" id="PS00356">
    <property type="entry name" value="HTH_LACI_1"/>
    <property type="match status" value="1"/>
</dbReference>
<dbReference type="PROSITE" id="PS50932">
    <property type="entry name" value="HTH_LACI_2"/>
    <property type="match status" value="1"/>
</dbReference>
<dbReference type="SUPFAM" id="SSF53822">
    <property type="entry name" value="Periplasmic binding protein-like I"/>
    <property type="match status" value="1"/>
</dbReference>
<reference evidence="5 6" key="1">
    <citation type="submission" date="2015-06" db="EMBL/GenBank/DDBJ databases">
        <title>The Genome Sequence of Enterococcus durans 4EA1.</title>
        <authorList>
            <consortium name="The Broad Institute Genomics Platform"/>
            <consortium name="The Broad Institute Genome Sequencing Center for Infectious Disease"/>
            <person name="Earl A.M."/>
            <person name="Van Tyne D."/>
            <person name="Lebreton F."/>
            <person name="Saavedra J.T."/>
            <person name="Gilmore M.S."/>
            <person name="Manson Mcguire A."/>
            <person name="Clock S."/>
            <person name="Crupain M."/>
            <person name="Rangan U."/>
            <person name="Young S."/>
            <person name="Abouelleil A."/>
            <person name="Cao P."/>
            <person name="Chapman S.B."/>
            <person name="Griggs A."/>
            <person name="Priest M."/>
            <person name="Shea T."/>
            <person name="Wortman J."/>
            <person name="Nusbaum C."/>
            <person name="Birren B."/>
        </authorList>
    </citation>
    <scope>NUCLEOTIDE SEQUENCE [LARGE SCALE GENOMIC DNA]</scope>
    <source>
        <strain evidence="5 6">4EA1</strain>
    </source>
</reference>
<dbReference type="RefSeq" id="WP_113845743.1">
    <property type="nucleotide sequence ID" value="NZ_LEPB01000004.1"/>
</dbReference>
<keyword evidence="3" id="KW-0804">Transcription</keyword>
<dbReference type="PANTHER" id="PTHR30146">
    <property type="entry name" value="LACI-RELATED TRANSCRIPTIONAL REPRESSOR"/>
    <property type="match status" value="1"/>
</dbReference>
<dbReference type="CDD" id="cd01392">
    <property type="entry name" value="HTH_LacI"/>
    <property type="match status" value="1"/>
</dbReference>
<dbReference type="GO" id="GO:0003700">
    <property type="term" value="F:DNA-binding transcription factor activity"/>
    <property type="evidence" value="ECO:0007669"/>
    <property type="project" value="TreeGrafter"/>
</dbReference>
<dbReference type="InterPro" id="IPR000843">
    <property type="entry name" value="HTH_LacI"/>
</dbReference>
<feature type="domain" description="HTH lacI-type" evidence="4">
    <location>
        <begin position="2"/>
        <end position="58"/>
    </location>
</feature>
<evidence type="ECO:0000256" key="1">
    <source>
        <dbReference type="ARBA" id="ARBA00023015"/>
    </source>
</evidence>
<dbReference type="AlphaFoldDB" id="A0A367CE98"/>
<name>A0A367CE98_9ENTE</name>
<evidence type="ECO:0000313" key="5">
    <source>
        <dbReference type="EMBL" id="RCA10854.1"/>
    </source>
</evidence>
<keyword evidence="2" id="KW-0238">DNA-binding</keyword>
<dbReference type="Proteomes" id="UP000252797">
    <property type="component" value="Unassembled WGS sequence"/>
</dbReference>
<keyword evidence="1" id="KW-0805">Transcription regulation</keyword>
<dbReference type="SUPFAM" id="SSF47413">
    <property type="entry name" value="lambda repressor-like DNA-binding domains"/>
    <property type="match status" value="1"/>
</dbReference>
<proteinExistence type="predicted"/>
<dbReference type="InterPro" id="IPR010982">
    <property type="entry name" value="Lambda_DNA-bd_dom_sf"/>
</dbReference>
<dbReference type="Pfam" id="PF13377">
    <property type="entry name" value="Peripla_BP_3"/>
    <property type="match status" value="1"/>
</dbReference>
<dbReference type="GO" id="GO:0000976">
    <property type="term" value="F:transcription cis-regulatory region binding"/>
    <property type="evidence" value="ECO:0007669"/>
    <property type="project" value="TreeGrafter"/>
</dbReference>
<dbReference type="EMBL" id="LEPB01000004">
    <property type="protein sequence ID" value="RCA10854.1"/>
    <property type="molecule type" value="Genomic_DNA"/>
</dbReference>
<evidence type="ECO:0000313" key="6">
    <source>
        <dbReference type="Proteomes" id="UP000252797"/>
    </source>
</evidence>
<dbReference type="Gene3D" id="1.10.260.40">
    <property type="entry name" value="lambda repressor-like DNA-binding domains"/>
    <property type="match status" value="1"/>
</dbReference>
<organism evidence="5 6">
    <name type="scientific">Enterococcus durans</name>
    <dbReference type="NCBI Taxonomy" id="53345"/>
    <lineage>
        <taxon>Bacteria</taxon>
        <taxon>Bacillati</taxon>
        <taxon>Bacillota</taxon>
        <taxon>Bacilli</taxon>
        <taxon>Lactobacillales</taxon>
        <taxon>Enterococcaceae</taxon>
        <taxon>Enterococcus</taxon>
    </lineage>
</organism>
<gene>
    <name evidence="5" type="ORF">EA71_01607</name>
</gene>
<dbReference type="STRING" id="53345.LIU_09360"/>
<accession>A0A367CE98</accession>
<protein>
    <recommendedName>
        <fullName evidence="4">HTH lacI-type domain-containing protein</fullName>
    </recommendedName>
</protein>
<evidence type="ECO:0000256" key="3">
    <source>
        <dbReference type="ARBA" id="ARBA00023163"/>
    </source>
</evidence>
<dbReference type="PANTHER" id="PTHR30146:SF149">
    <property type="entry name" value="HTH-TYPE TRANSCRIPTIONAL REGULATOR EBGR"/>
    <property type="match status" value="1"/>
</dbReference>
<dbReference type="Pfam" id="PF00356">
    <property type="entry name" value="LacI"/>
    <property type="match status" value="1"/>
</dbReference>
<evidence type="ECO:0000256" key="2">
    <source>
        <dbReference type="ARBA" id="ARBA00023125"/>
    </source>
</evidence>
<dbReference type="SMART" id="SM00354">
    <property type="entry name" value="HTH_LACI"/>
    <property type="match status" value="1"/>
</dbReference>
<dbReference type="CDD" id="cd01544">
    <property type="entry name" value="PBP1_GalR"/>
    <property type="match status" value="1"/>
</dbReference>
<dbReference type="Gene3D" id="3.40.50.2300">
    <property type="match status" value="2"/>
</dbReference>